<dbReference type="AlphaFoldDB" id="A0A5P2DQU5"/>
<dbReference type="InterPro" id="IPR020802">
    <property type="entry name" value="TesA-like"/>
</dbReference>
<evidence type="ECO:0000259" key="1">
    <source>
        <dbReference type="SMART" id="SM00824"/>
    </source>
</evidence>
<evidence type="ECO:0000313" key="3">
    <source>
        <dbReference type="Proteomes" id="UP000324101"/>
    </source>
</evidence>
<dbReference type="Proteomes" id="UP000324101">
    <property type="component" value="Chromosome"/>
</dbReference>
<dbReference type="InterPro" id="IPR029058">
    <property type="entry name" value="AB_hydrolase_fold"/>
</dbReference>
<accession>A0A5P2DQU5</accession>
<protein>
    <submittedName>
        <fullName evidence="2">Non-ribosomal peptide synthetase</fullName>
    </submittedName>
</protein>
<dbReference type="RefSeq" id="WP_150260271.1">
    <property type="nucleotide sequence ID" value="NZ_CP029189.1"/>
</dbReference>
<name>A0A5P2DQU5_STRVZ</name>
<dbReference type="Gene3D" id="3.40.50.1820">
    <property type="entry name" value="alpha/beta hydrolase"/>
    <property type="match status" value="1"/>
</dbReference>
<evidence type="ECO:0000313" key="2">
    <source>
        <dbReference type="EMBL" id="QES57466.1"/>
    </source>
</evidence>
<reference evidence="2 3" key="1">
    <citation type="submission" date="2018-05" db="EMBL/GenBank/DDBJ databases">
        <title>Streptomyces venezuelae.</title>
        <authorList>
            <person name="Kim W."/>
            <person name="Lee N."/>
            <person name="Cho B.-K."/>
        </authorList>
    </citation>
    <scope>NUCLEOTIDE SEQUENCE [LARGE SCALE GENOMIC DNA]</scope>
    <source>
        <strain evidence="2 3">ATCC 21018</strain>
    </source>
</reference>
<dbReference type="SUPFAM" id="SSF53474">
    <property type="entry name" value="alpha/beta-Hydrolases"/>
    <property type="match status" value="1"/>
</dbReference>
<sequence length="268" mass="29707">MADLDRIVPLRTEGDLTPLFCVHAVSGSAYSYAGLSRLLDEGRPVYGFEAPGFDNDRTPVRSLPALADEYTEILRAFQPSGEYRLMGWSLGGLLAHEIAKRLTAAGEKVANLIMVDSGLPVVMPLPPERDILIRFIRDMMGLEEAPSELRSLFADWPEDVTPDVVFEAVEESGLLPEEFDAYLLGGQYDVFRAHLEGFYSIDVTGGYDGPAVHVMADRSVAEDMQWKRLMPGLREHTIPGTHHSIWQGDSLPVLTRIIQDALDSENYG</sequence>
<dbReference type="EMBL" id="CP029189">
    <property type="protein sequence ID" value="QES57466.1"/>
    <property type="molecule type" value="Genomic_DNA"/>
</dbReference>
<feature type="domain" description="Thioesterase TesA-like" evidence="1">
    <location>
        <begin position="20"/>
        <end position="262"/>
    </location>
</feature>
<dbReference type="OrthoDB" id="2472181at2"/>
<dbReference type="SMART" id="SM00824">
    <property type="entry name" value="PKS_TE"/>
    <property type="match status" value="1"/>
</dbReference>
<organism evidence="2 3">
    <name type="scientific">Streptomyces venezuelae</name>
    <dbReference type="NCBI Taxonomy" id="54571"/>
    <lineage>
        <taxon>Bacteria</taxon>
        <taxon>Bacillati</taxon>
        <taxon>Actinomycetota</taxon>
        <taxon>Actinomycetes</taxon>
        <taxon>Kitasatosporales</taxon>
        <taxon>Streptomycetaceae</taxon>
        <taxon>Streptomyces</taxon>
    </lineage>
</organism>
<dbReference type="InterPro" id="IPR001031">
    <property type="entry name" value="Thioesterase"/>
</dbReference>
<dbReference type="Pfam" id="PF00975">
    <property type="entry name" value="Thioesterase"/>
    <property type="match status" value="1"/>
</dbReference>
<proteinExistence type="predicted"/>
<gene>
    <name evidence="2" type="ORF">DEJ51_27490</name>
</gene>